<sequence>MIVCYAQGGGLGHLTRVRAYLHTIGVTGEVTVVSASPFAADPRVVAGAHAARLDGLAPAELVVDAFPAGLKGELSAADVPAGTRVTHLARLLRWDVYRPRLPERPIRFDRTYVLEDLAPAHLEWLRTVSDEVVPLELVEPPAEAPQAVDGWLIVHTGPDEEIRELVAYARDMAELEGARPRFTLVSPRRPEGLPGDIAHLAVYPAWPLGEHAERIVTAAGFNAVRQFAPWRERHRVLPFPRTLDDQFARVRNTWSTGSLSAMS</sequence>
<organism evidence="1 2">
    <name type="scientific">Actinomadura macrotermitis</name>
    <dbReference type="NCBI Taxonomy" id="2585200"/>
    <lineage>
        <taxon>Bacteria</taxon>
        <taxon>Bacillati</taxon>
        <taxon>Actinomycetota</taxon>
        <taxon>Actinomycetes</taxon>
        <taxon>Streptosporangiales</taxon>
        <taxon>Thermomonosporaceae</taxon>
        <taxon>Actinomadura</taxon>
    </lineage>
</organism>
<comment type="caution">
    <text evidence="1">The sequence shown here is derived from an EMBL/GenBank/DDBJ whole genome shotgun (WGS) entry which is preliminary data.</text>
</comment>
<dbReference type="Proteomes" id="UP000487268">
    <property type="component" value="Unassembled WGS sequence"/>
</dbReference>
<gene>
    <name evidence="1" type="ORF">ACRB68_22820</name>
</gene>
<keyword evidence="2" id="KW-1185">Reference proteome</keyword>
<evidence type="ECO:0008006" key="3">
    <source>
        <dbReference type="Google" id="ProtNLM"/>
    </source>
</evidence>
<reference evidence="1 2" key="1">
    <citation type="submission" date="2019-10" db="EMBL/GenBank/DDBJ databases">
        <title>Actinomadura rubteroloni sp. nov. and Actinomadura macrotermitis sp. nov., isolated from the gut of fungus growing-termite Macrotermes natalensis.</title>
        <authorList>
            <person name="Benndorf R."/>
            <person name="Martin K."/>
            <person name="Kuefner M."/>
            <person name="De Beer W."/>
            <person name="Kaster A.-K."/>
            <person name="Vollmers J."/>
            <person name="Poulsen M."/>
            <person name="Beemelmanns C."/>
        </authorList>
    </citation>
    <scope>NUCLEOTIDE SEQUENCE [LARGE SCALE GENOMIC DNA]</scope>
    <source>
        <strain evidence="1 2">RB68</strain>
    </source>
</reference>
<dbReference type="RefSeq" id="WP_328594041.1">
    <property type="nucleotide sequence ID" value="NZ_WEGH01000001.1"/>
</dbReference>
<protein>
    <recommendedName>
        <fullName evidence="3">Glycosyltransferase</fullName>
    </recommendedName>
</protein>
<dbReference type="AlphaFoldDB" id="A0A7K0BSU4"/>
<dbReference type="EMBL" id="WEGH01000001">
    <property type="protein sequence ID" value="MQY04231.1"/>
    <property type="molecule type" value="Genomic_DNA"/>
</dbReference>
<evidence type="ECO:0000313" key="1">
    <source>
        <dbReference type="EMBL" id="MQY04231.1"/>
    </source>
</evidence>
<name>A0A7K0BSU4_9ACTN</name>
<accession>A0A7K0BSU4</accession>
<proteinExistence type="predicted"/>
<evidence type="ECO:0000313" key="2">
    <source>
        <dbReference type="Proteomes" id="UP000487268"/>
    </source>
</evidence>